<dbReference type="InterPro" id="IPR038732">
    <property type="entry name" value="HpyO/CreE_NAD-binding"/>
</dbReference>
<accession>A0ABS0AG08</accession>
<feature type="domain" description="FAD-dependent urate hydroxylase HpyO/Asp monooxygenase CreE-like FAD/NAD(P)-binding" evidence="1">
    <location>
        <begin position="5"/>
        <end position="164"/>
    </location>
</feature>
<comment type="caution">
    <text evidence="2">The sequence shown here is derived from an EMBL/GenBank/DDBJ whole genome shotgun (WGS) entry which is preliminary data.</text>
</comment>
<dbReference type="InterPro" id="IPR052189">
    <property type="entry name" value="L-asp_N-monooxygenase_NS-form"/>
</dbReference>
<dbReference type="Proteomes" id="UP000644441">
    <property type="component" value="Unassembled WGS sequence"/>
</dbReference>
<organism evidence="2 3">
    <name type="scientific">Alloalcanivorax venustensis ISO4</name>
    <dbReference type="NCBI Taxonomy" id="1177184"/>
    <lineage>
        <taxon>Bacteria</taxon>
        <taxon>Pseudomonadati</taxon>
        <taxon>Pseudomonadota</taxon>
        <taxon>Gammaproteobacteria</taxon>
        <taxon>Oceanospirillales</taxon>
        <taxon>Alcanivoracaceae</taxon>
        <taxon>Alloalcanivorax</taxon>
    </lineage>
</organism>
<dbReference type="RefSeq" id="WP_142949234.1">
    <property type="nucleotide sequence ID" value="NZ_ARXR01000004.1"/>
</dbReference>
<dbReference type="PANTHER" id="PTHR40254:SF1">
    <property type="entry name" value="BLR0577 PROTEIN"/>
    <property type="match status" value="1"/>
</dbReference>
<dbReference type="PANTHER" id="PTHR40254">
    <property type="entry name" value="BLR0577 PROTEIN"/>
    <property type="match status" value="1"/>
</dbReference>
<protein>
    <recommendedName>
        <fullName evidence="1">FAD-dependent urate hydroxylase HpyO/Asp monooxygenase CreE-like FAD/NAD(P)-binding domain-containing protein</fullName>
    </recommendedName>
</protein>
<dbReference type="InterPro" id="IPR036188">
    <property type="entry name" value="FAD/NAD-bd_sf"/>
</dbReference>
<name>A0ABS0AG08_9GAMM</name>
<sequence>MQRIAIIGTGPTGLYTLAALIDGQQSLAITLYEAGDQAGVGMPYDEHANHRAMLANIASIEIPPLTCTYLEWLREQSAGFLAGYGVAKETLHDRQFLPRVLLGHYFRAQFLALVTKATERNHRVTVFEGCRVTDLQAGDNALRLWTNRHAEPAHFDRVVIATGHVWPSTAEGGPGYFPSPWSGLIGTAIPAGAVGVLGTSLSGIDAAMAVAVQHGCFQEQSDAPDSTLRFELNGDSADLCITLMSRSGLLPEADFYCPIPHQPLRIATPESITREIDAGAEGLLDRVFTLMAREIRDADPRWSDGIALEEQNADTFADAYFANRAERNPFRWAQRNLLEVERNKRDRHTVPWRYALLRLHEVVEDIAPHLNEHDRERFNTGLRRVFIDNYAAVPPESIRRVLALRAAGVIDVLAMGQAYQMDIGDHGTVIKTAEGEHRFQVFIDARGQKALDLTDLPFPRLRDQLLAHSDELPPVGDNYTLMVPEIGGHRIALAALPFLMHDRPFVQGIAVCAEIGATIGGSIHRAAQRRRPWLAGYDDEH</sequence>
<evidence type="ECO:0000259" key="1">
    <source>
        <dbReference type="Pfam" id="PF13454"/>
    </source>
</evidence>
<dbReference type="Gene3D" id="3.50.50.60">
    <property type="entry name" value="FAD/NAD(P)-binding domain"/>
    <property type="match status" value="1"/>
</dbReference>
<proteinExistence type="predicted"/>
<dbReference type="EMBL" id="ARXR01000004">
    <property type="protein sequence ID" value="MBF5052195.1"/>
    <property type="molecule type" value="Genomic_DNA"/>
</dbReference>
<evidence type="ECO:0000313" key="2">
    <source>
        <dbReference type="EMBL" id="MBF5052195.1"/>
    </source>
</evidence>
<dbReference type="SUPFAM" id="SSF51905">
    <property type="entry name" value="FAD/NAD(P)-binding domain"/>
    <property type="match status" value="1"/>
</dbReference>
<gene>
    <name evidence="2" type="ORF">ISO4_00797</name>
</gene>
<evidence type="ECO:0000313" key="3">
    <source>
        <dbReference type="Proteomes" id="UP000644441"/>
    </source>
</evidence>
<dbReference type="NCBIfam" id="NF007381">
    <property type="entry name" value="PRK09897.1"/>
    <property type="match status" value="1"/>
</dbReference>
<dbReference type="Pfam" id="PF13454">
    <property type="entry name" value="NAD_binding_9"/>
    <property type="match status" value="1"/>
</dbReference>
<keyword evidence="3" id="KW-1185">Reference proteome</keyword>
<reference evidence="2 3" key="1">
    <citation type="submission" date="2012-09" db="EMBL/GenBank/DDBJ databases">
        <title>Genome Sequence of alkane-degrading Bacterium Alcanivorax venustensis ISO4.</title>
        <authorList>
            <person name="Lai Q."/>
            <person name="Shao Z."/>
        </authorList>
    </citation>
    <scope>NUCLEOTIDE SEQUENCE [LARGE SCALE GENOMIC DNA]</scope>
    <source>
        <strain evidence="2 3">ISO4</strain>
    </source>
</reference>